<organism evidence="1 2">
    <name type="scientific">Smallanthus sonchifolius</name>
    <dbReference type="NCBI Taxonomy" id="185202"/>
    <lineage>
        <taxon>Eukaryota</taxon>
        <taxon>Viridiplantae</taxon>
        <taxon>Streptophyta</taxon>
        <taxon>Embryophyta</taxon>
        <taxon>Tracheophyta</taxon>
        <taxon>Spermatophyta</taxon>
        <taxon>Magnoliopsida</taxon>
        <taxon>eudicotyledons</taxon>
        <taxon>Gunneridae</taxon>
        <taxon>Pentapetalae</taxon>
        <taxon>asterids</taxon>
        <taxon>campanulids</taxon>
        <taxon>Asterales</taxon>
        <taxon>Asteraceae</taxon>
        <taxon>Asteroideae</taxon>
        <taxon>Heliantheae alliance</taxon>
        <taxon>Millerieae</taxon>
        <taxon>Smallanthus</taxon>
    </lineage>
</organism>
<evidence type="ECO:0000313" key="1">
    <source>
        <dbReference type="EMBL" id="KAI3826105.1"/>
    </source>
</evidence>
<protein>
    <submittedName>
        <fullName evidence="1">Uncharacterized protein</fullName>
    </submittedName>
</protein>
<gene>
    <name evidence="1" type="ORF">L1987_00148</name>
</gene>
<dbReference type="Proteomes" id="UP001056120">
    <property type="component" value="Linkage Group LG01"/>
</dbReference>
<reference evidence="1 2" key="2">
    <citation type="journal article" date="2022" name="Mol. Ecol. Resour.">
        <title>The genomes of chicory, endive, great burdock and yacon provide insights into Asteraceae paleo-polyploidization history and plant inulin production.</title>
        <authorList>
            <person name="Fan W."/>
            <person name="Wang S."/>
            <person name="Wang H."/>
            <person name="Wang A."/>
            <person name="Jiang F."/>
            <person name="Liu H."/>
            <person name="Zhao H."/>
            <person name="Xu D."/>
            <person name="Zhang Y."/>
        </authorList>
    </citation>
    <scope>NUCLEOTIDE SEQUENCE [LARGE SCALE GENOMIC DNA]</scope>
    <source>
        <strain evidence="2">cv. Yunnan</strain>
        <tissue evidence="1">Leaves</tissue>
    </source>
</reference>
<keyword evidence="2" id="KW-1185">Reference proteome</keyword>
<sequence length="340" mass="37453">MATKLILLGLLVNLFMLTDAESVGVCNGGYGDNLPSKQDVVTLYQNNGISKMRIYDPNQDTLEALSATDIELMVGVPNDALQSLTDQNVANAWVRDNIQRYSNVNFKYIAVGNEVDPNNENSQYVDYVLPAMQNIHTAIRDAGLDDRVKVSTATYTGLLENTYPPSKGAFKGNVVGFIEPIVKFLAQNNLPMLANIYPYFGYRGDPNKNLQYALFTAQKTVVTDDNNGLQYSNLFDAMLDAHYAAQARVGGENVEIVVSESGWPSDGGQEATIDNAGTYYKNLIEHVRGTTGTPAKQGISIETYLFAMFDENQKGGDETEKHFGIFSPDQQLKYDGLSFN</sequence>
<comment type="caution">
    <text evidence="1">The sequence shown here is derived from an EMBL/GenBank/DDBJ whole genome shotgun (WGS) entry which is preliminary data.</text>
</comment>
<reference evidence="2" key="1">
    <citation type="journal article" date="2022" name="Mol. Ecol. Resour.">
        <title>The genomes of chicory, endive, great burdock and yacon provide insights into Asteraceae palaeo-polyploidization history and plant inulin production.</title>
        <authorList>
            <person name="Fan W."/>
            <person name="Wang S."/>
            <person name="Wang H."/>
            <person name="Wang A."/>
            <person name="Jiang F."/>
            <person name="Liu H."/>
            <person name="Zhao H."/>
            <person name="Xu D."/>
            <person name="Zhang Y."/>
        </authorList>
    </citation>
    <scope>NUCLEOTIDE SEQUENCE [LARGE SCALE GENOMIC DNA]</scope>
    <source>
        <strain evidence="2">cv. Yunnan</strain>
    </source>
</reference>
<dbReference type="EMBL" id="CM042018">
    <property type="protein sequence ID" value="KAI3826105.1"/>
    <property type="molecule type" value="Genomic_DNA"/>
</dbReference>
<proteinExistence type="predicted"/>
<evidence type="ECO:0000313" key="2">
    <source>
        <dbReference type="Proteomes" id="UP001056120"/>
    </source>
</evidence>
<name>A0ACB9K1L4_9ASTR</name>
<accession>A0ACB9K1L4</accession>